<keyword evidence="1 6" id="KW-0489">Methyltransferase</keyword>
<dbReference type="GO" id="GO:0016279">
    <property type="term" value="F:protein-lysine N-methyltransferase activity"/>
    <property type="evidence" value="ECO:0007669"/>
    <property type="project" value="InterPro"/>
</dbReference>
<dbReference type="InterPro" id="IPR029063">
    <property type="entry name" value="SAM-dependent_MTases_sf"/>
</dbReference>
<evidence type="ECO:0000256" key="3">
    <source>
        <dbReference type="ARBA" id="ARBA00022691"/>
    </source>
</evidence>
<dbReference type="InterPro" id="IPR026170">
    <property type="entry name" value="FAM173A/B"/>
</dbReference>
<sequence length="280" mass="30393">MKMLKAWLAVLGLAFSLNAFAQYPAAGGDDKYQPRLGQEGKDVIWMPTGGELVTLMLKTAKVAPNDLVYDLGAGDGKIAIAAAKEFGARSIGIEFNPDMAAFAQRNAVRAGVGDRVKIINGDIFKEDFSKATVVTLYLLPDLNLKLRPILLKMKPGTRVVSHAFTMGDWEADQEIEAGQRGYFWIVPANVAGDWVIDGIETQNKVVLNLVQRYQRIGGSLTVGGKAQPILNPSLEGDKLSFGYIDRNNNLHNVKLTVNGSQLKGEGKGGYLTNSITGNRR</sequence>
<feature type="signal peptide" evidence="4">
    <location>
        <begin position="1"/>
        <end position="21"/>
    </location>
</feature>
<gene>
    <name evidence="6" type="ORF">NKE59_05980</name>
</gene>
<keyword evidence="3" id="KW-0949">S-adenosyl-L-methionine</keyword>
<evidence type="ECO:0000256" key="4">
    <source>
        <dbReference type="SAM" id="SignalP"/>
    </source>
</evidence>
<keyword evidence="4" id="KW-0732">Signal</keyword>
<dbReference type="GO" id="GO:0032259">
    <property type="term" value="P:methylation"/>
    <property type="evidence" value="ECO:0007669"/>
    <property type="project" value="UniProtKB-KW"/>
</dbReference>
<protein>
    <submittedName>
        <fullName evidence="6">Class I SAM-dependent methyltransferase</fullName>
    </submittedName>
</protein>
<evidence type="ECO:0000259" key="5">
    <source>
        <dbReference type="Pfam" id="PF13847"/>
    </source>
</evidence>
<dbReference type="RefSeq" id="WP_353438074.1">
    <property type="nucleotide sequence ID" value="NZ_CP099959.1"/>
</dbReference>
<evidence type="ECO:0000256" key="1">
    <source>
        <dbReference type="ARBA" id="ARBA00022603"/>
    </source>
</evidence>
<dbReference type="EMBL" id="CP099959">
    <property type="protein sequence ID" value="XCC57051.1"/>
    <property type="molecule type" value="Genomic_DNA"/>
</dbReference>
<evidence type="ECO:0000313" key="6">
    <source>
        <dbReference type="EMBL" id="XCC57051.1"/>
    </source>
</evidence>
<name>A0AAU8A0W6_9BURK</name>
<keyword evidence="2" id="KW-0808">Transferase</keyword>
<dbReference type="Gene3D" id="3.40.50.150">
    <property type="entry name" value="Vaccinia Virus protein VP39"/>
    <property type="match status" value="1"/>
</dbReference>
<dbReference type="SUPFAM" id="SSF53335">
    <property type="entry name" value="S-adenosyl-L-methionine-dependent methyltransferases"/>
    <property type="match status" value="1"/>
</dbReference>
<dbReference type="Pfam" id="PF13847">
    <property type="entry name" value="Methyltransf_31"/>
    <property type="match status" value="1"/>
</dbReference>
<dbReference type="PANTHER" id="PTHR13610">
    <property type="entry name" value="METHYLTRANSFERASE DOMAIN-CONTAINING PROTEIN"/>
    <property type="match status" value="1"/>
</dbReference>
<evidence type="ECO:0000256" key="2">
    <source>
        <dbReference type="ARBA" id="ARBA00022679"/>
    </source>
</evidence>
<organism evidence="6">
    <name type="scientific">Polynucleobacter sp. UK-FUSCHL-C3</name>
    <dbReference type="NCBI Taxonomy" id="2955208"/>
    <lineage>
        <taxon>Bacteria</taxon>
        <taxon>Pseudomonadati</taxon>
        <taxon>Pseudomonadota</taxon>
        <taxon>Betaproteobacteria</taxon>
        <taxon>Burkholderiales</taxon>
        <taxon>Burkholderiaceae</taxon>
        <taxon>Polynucleobacter</taxon>
    </lineage>
</organism>
<reference evidence="6" key="1">
    <citation type="submission" date="2022-06" db="EMBL/GenBank/DDBJ databases">
        <title>New Polynucleobacter species.</title>
        <authorList>
            <person name="Hahn M.W."/>
        </authorList>
    </citation>
    <scope>NUCLEOTIDE SEQUENCE</scope>
    <source>
        <strain evidence="6">UK-FUSCHL-C3</strain>
    </source>
</reference>
<dbReference type="AlphaFoldDB" id="A0AAU8A0W6"/>
<proteinExistence type="predicted"/>
<dbReference type="CDD" id="cd02440">
    <property type="entry name" value="AdoMet_MTases"/>
    <property type="match status" value="1"/>
</dbReference>
<dbReference type="PANTHER" id="PTHR13610:SF11">
    <property type="entry name" value="METHYLTRANSFERASE DOMAIN-CONTAINING PROTEIN"/>
    <property type="match status" value="1"/>
</dbReference>
<dbReference type="InterPro" id="IPR025714">
    <property type="entry name" value="Methyltranfer_dom"/>
</dbReference>
<feature type="chain" id="PRO_5043560389" evidence="4">
    <location>
        <begin position="22"/>
        <end position="280"/>
    </location>
</feature>
<feature type="domain" description="Methyltransferase" evidence="5">
    <location>
        <begin position="68"/>
        <end position="180"/>
    </location>
</feature>
<accession>A0AAU8A0W6</accession>